<dbReference type="AlphaFoldDB" id="A0A2U2HFH1"/>
<proteinExistence type="predicted"/>
<dbReference type="EMBL" id="PXWF02000286">
    <property type="protein sequence ID" value="PWF43102.1"/>
    <property type="molecule type" value="Genomic_DNA"/>
</dbReference>
<reference evidence="2 3" key="1">
    <citation type="submission" date="2018-04" db="EMBL/GenBank/DDBJ databases">
        <title>Massilia violaceinigra sp. nov., a novel purple-pigmented bacterium isolated from Tianshan glacier, Xinjiang, China.</title>
        <authorList>
            <person name="Wang H."/>
        </authorList>
    </citation>
    <scope>NUCLEOTIDE SEQUENCE [LARGE SCALE GENOMIC DNA]</scope>
    <source>
        <strain evidence="2 3">B448-2</strain>
    </source>
</reference>
<feature type="transmembrane region" description="Helical" evidence="1">
    <location>
        <begin position="154"/>
        <end position="177"/>
    </location>
</feature>
<dbReference type="Proteomes" id="UP000241421">
    <property type="component" value="Unassembled WGS sequence"/>
</dbReference>
<evidence type="ECO:0000256" key="1">
    <source>
        <dbReference type="SAM" id="Phobius"/>
    </source>
</evidence>
<dbReference type="Pfam" id="PF13795">
    <property type="entry name" value="HupE_UreJ_2"/>
    <property type="match status" value="1"/>
</dbReference>
<protein>
    <submittedName>
        <fullName evidence="2">HupE/UreJ family protein</fullName>
    </submittedName>
</protein>
<accession>A0A2U2HFH1</accession>
<sequence>MLTAGAFAHGVSESDKGFLQGATGVHFLPYLYLGAKHMVTGYDHLLFLCGVIFFLHKMKDIGLYVTLFALGHSTTLLLGVLNGWHINAYLVDAIIGLSIVYRAFDNLGGFKTVFGVQPNKKAAVLIFGFFHGLGLATKLQDFALSADGLVPNMIAFNVGVEIGQLLALGMILVAMRYWRSTASFARHALAGNFALMTAGFILAGFQFTGFLSK</sequence>
<keyword evidence="3" id="KW-1185">Reference proteome</keyword>
<dbReference type="InterPro" id="IPR032809">
    <property type="entry name" value="Put_HupE_UreJ"/>
</dbReference>
<organism evidence="2 3">
    <name type="scientific">Massilia glaciei</name>
    <dbReference type="NCBI Taxonomy" id="1524097"/>
    <lineage>
        <taxon>Bacteria</taxon>
        <taxon>Pseudomonadati</taxon>
        <taxon>Pseudomonadota</taxon>
        <taxon>Betaproteobacteria</taxon>
        <taxon>Burkholderiales</taxon>
        <taxon>Oxalobacteraceae</taxon>
        <taxon>Telluria group</taxon>
        <taxon>Massilia</taxon>
    </lineage>
</organism>
<feature type="transmembrane region" description="Helical" evidence="1">
    <location>
        <begin position="86"/>
        <end position="104"/>
    </location>
</feature>
<feature type="transmembrane region" description="Helical" evidence="1">
    <location>
        <begin position="37"/>
        <end position="55"/>
    </location>
</feature>
<feature type="transmembrane region" description="Helical" evidence="1">
    <location>
        <begin position="189"/>
        <end position="211"/>
    </location>
</feature>
<keyword evidence="1" id="KW-0812">Transmembrane</keyword>
<feature type="transmembrane region" description="Helical" evidence="1">
    <location>
        <begin position="124"/>
        <end position="142"/>
    </location>
</feature>
<keyword evidence="1" id="KW-1133">Transmembrane helix</keyword>
<feature type="transmembrane region" description="Helical" evidence="1">
    <location>
        <begin position="62"/>
        <end position="80"/>
    </location>
</feature>
<evidence type="ECO:0000313" key="3">
    <source>
        <dbReference type="Proteomes" id="UP000241421"/>
    </source>
</evidence>
<keyword evidence="1" id="KW-0472">Membrane</keyword>
<comment type="caution">
    <text evidence="2">The sequence shown here is derived from an EMBL/GenBank/DDBJ whole genome shotgun (WGS) entry which is preliminary data.</text>
</comment>
<evidence type="ECO:0000313" key="2">
    <source>
        <dbReference type="EMBL" id="PWF43102.1"/>
    </source>
</evidence>
<dbReference type="OrthoDB" id="9808870at2"/>
<name>A0A2U2HFH1_9BURK</name>
<gene>
    <name evidence="2" type="ORF">C7C56_021675</name>
</gene>